<dbReference type="InterPro" id="IPR002938">
    <property type="entry name" value="FAD-bd"/>
</dbReference>
<dbReference type="PANTHER" id="PTHR43004:SF19">
    <property type="entry name" value="BINDING MONOOXYGENASE, PUTATIVE (JCVI)-RELATED"/>
    <property type="match status" value="1"/>
</dbReference>
<dbReference type="GO" id="GO:0071949">
    <property type="term" value="F:FAD binding"/>
    <property type="evidence" value="ECO:0007669"/>
    <property type="project" value="InterPro"/>
</dbReference>
<keyword evidence="9" id="KW-1185">Reference proteome</keyword>
<dbReference type="SUPFAM" id="SSF51905">
    <property type="entry name" value="FAD/NAD(P)-binding domain"/>
    <property type="match status" value="1"/>
</dbReference>
<dbReference type="Gene3D" id="3.30.9.10">
    <property type="entry name" value="D-Amino Acid Oxidase, subunit A, domain 2"/>
    <property type="match status" value="1"/>
</dbReference>
<reference evidence="9" key="1">
    <citation type="journal article" date="2017" name="Nat. Microbiol.">
        <title>Global analysis of biosynthetic gene clusters reveals vast potential of secondary metabolite production in Penicillium species.</title>
        <authorList>
            <person name="Nielsen J.C."/>
            <person name="Grijseels S."/>
            <person name="Prigent S."/>
            <person name="Ji B."/>
            <person name="Dainat J."/>
            <person name="Nielsen K.F."/>
            <person name="Frisvad J.C."/>
            <person name="Workman M."/>
            <person name="Nielsen J."/>
        </authorList>
    </citation>
    <scope>NUCLEOTIDE SEQUENCE [LARGE SCALE GENOMIC DNA]</scope>
    <source>
        <strain evidence="9">IBT 31321</strain>
    </source>
</reference>
<dbReference type="GO" id="GO:0016709">
    <property type="term" value="F:oxidoreductase activity, acting on paired donors, with incorporation or reduction of molecular oxygen, NAD(P)H as one donor, and incorporation of one atom of oxygen"/>
    <property type="evidence" value="ECO:0007669"/>
    <property type="project" value="UniProtKB-ARBA"/>
</dbReference>
<evidence type="ECO:0000256" key="4">
    <source>
        <dbReference type="ARBA" id="ARBA00022827"/>
    </source>
</evidence>
<feature type="domain" description="FAD-binding" evidence="6">
    <location>
        <begin position="48"/>
        <end position="415"/>
    </location>
</feature>
<dbReference type="CDD" id="cd02979">
    <property type="entry name" value="PHOX_C"/>
    <property type="match status" value="1"/>
</dbReference>
<evidence type="ECO:0000259" key="6">
    <source>
        <dbReference type="Pfam" id="PF01494"/>
    </source>
</evidence>
<comment type="cofactor">
    <cofactor evidence="1">
        <name>FAD</name>
        <dbReference type="ChEBI" id="CHEBI:57692"/>
    </cofactor>
</comment>
<protein>
    <recommendedName>
        <fullName evidence="10">FAD-binding domain-containing protein</fullName>
    </recommendedName>
</protein>
<gene>
    <name evidence="8" type="ORF">PENCOP_c002G04453</name>
</gene>
<dbReference type="AlphaFoldDB" id="A0A1V6V1Y3"/>
<evidence type="ECO:0000259" key="7">
    <source>
        <dbReference type="Pfam" id="PF07976"/>
    </source>
</evidence>
<evidence type="ECO:0000256" key="2">
    <source>
        <dbReference type="ARBA" id="ARBA00007801"/>
    </source>
</evidence>
<evidence type="ECO:0000256" key="3">
    <source>
        <dbReference type="ARBA" id="ARBA00022630"/>
    </source>
</evidence>
<proteinExistence type="inferred from homology"/>
<evidence type="ECO:0000256" key="5">
    <source>
        <dbReference type="ARBA" id="ARBA00023002"/>
    </source>
</evidence>
<dbReference type="SUPFAM" id="SSF52833">
    <property type="entry name" value="Thioredoxin-like"/>
    <property type="match status" value="1"/>
</dbReference>
<dbReference type="EMBL" id="MDDG01000002">
    <property type="protein sequence ID" value="OQE44690.1"/>
    <property type="molecule type" value="Genomic_DNA"/>
</dbReference>
<dbReference type="Gene3D" id="3.50.50.60">
    <property type="entry name" value="FAD/NAD(P)-binding domain"/>
    <property type="match status" value="1"/>
</dbReference>
<dbReference type="InterPro" id="IPR012941">
    <property type="entry name" value="Phe_hydrox_C_dim_dom"/>
</dbReference>
<keyword evidence="5" id="KW-0560">Oxidoreductase</keyword>
<organism evidence="8 9">
    <name type="scientific">Penicillium coprophilum</name>
    <dbReference type="NCBI Taxonomy" id="36646"/>
    <lineage>
        <taxon>Eukaryota</taxon>
        <taxon>Fungi</taxon>
        <taxon>Dikarya</taxon>
        <taxon>Ascomycota</taxon>
        <taxon>Pezizomycotina</taxon>
        <taxon>Eurotiomycetes</taxon>
        <taxon>Eurotiomycetidae</taxon>
        <taxon>Eurotiales</taxon>
        <taxon>Aspergillaceae</taxon>
        <taxon>Penicillium</taxon>
    </lineage>
</organism>
<dbReference type="Proteomes" id="UP000191500">
    <property type="component" value="Unassembled WGS sequence"/>
</dbReference>
<keyword evidence="4" id="KW-0274">FAD</keyword>
<feature type="domain" description="Phenol hydroxylase-like C-terminal dimerisation" evidence="7">
    <location>
        <begin position="451"/>
        <end position="650"/>
    </location>
</feature>
<dbReference type="InterPro" id="IPR038220">
    <property type="entry name" value="PHOX_C_sf"/>
</dbReference>
<evidence type="ECO:0008006" key="10">
    <source>
        <dbReference type="Google" id="ProtNLM"/>
    </source>
</evidence>
<accession>A0A1V6V1Y3</accession>
<sequence>MVNPQYTVLHATVSNSIVTSTCTQKACDPSVFTMTNKPYQVGAFKSQRTDVLIVGAGPAGCMAAATLQRYGIDYCLIDKRPTRTQTGHASAFQPRTQEILQTMNLLHDLDKKGHRLTETSFWVRDSAGTLVRSFTGVEVVHPTPYKYLFNTDQGMTEAIYENYLMSKGQKVQRFMELLHYEHNPDDPEWPLTAYIKNNASGAIEAWLTKYILGSDGARSATRRAAGVQSSSQGGEDVWAVADVYIDTNFPDYRRRCAIRTPDGGCMLIPRKDEGLRIFLQVDEKNQEGLDADRDRAQDALCGNSSFKLTETVQSHISKVIHPYQMNITDIVWISQYRVTQRVVHNFSDHTGRVFLLGDACHTHSPKAGQGMNVSISDAYNLTWKLALVMKGVANSALLETYEQERLWVAQQLVEFDALFARQFGQKDKLESQNLRETWEMGHGFTSGCGYEYPSSLLVNPDVRTPINNQAAEPLVPGKRLLPIDLIRHIDGNHVHLLDVMPSNGRFHLFVFAGNLPLSSTVEKLGNSLNSPQSPMSLFNLLPLELMERFHHEDITTDSIPSTNKSYFLDLFFIHSENHLDLSLRDLPAPFSTKWPMQIYSDISGAAQSQLGIPEESGALVVVRPDGYIGLVTGLDQPEDVTSYFDGFMLRRI</sequence>
<dbReference type="STRING" id="36646.A0A1V6V1Y3"/>
<comment type="caution">
    <text evidence="8">The sequence shown here is derived from an EMBL/GenBank/DDBJ whole genome shotgun (WGS) entry which is preliminary data.</text>
</comment>
<evidence type="ECO:0000256" key="1">
    <source>
        <dbReference type="ARBA" id="ARBA00001974"/>
    </source>
</evidence>
<dbReference type="PANTHER" id="PTHR43004">
    <property type="entry name" value="TRK SYSTEM POTASSIUM UPTAKE PROTEIN"/>
    <property type="match status" value="1"/>
</dbReference>
<dbReference type="InterPro" id="IPR036188">
    <property type="entry name" value="FAD/NAD-bd_sf"/>
</dbReference>
<comment type="similarity">
    <text evidence="2">Belongs to the PheA/TfdB FAD monooxygenase family.</text>
</comment>
<dbReference type="Gene3D" id="3.40.30.20">
    <property type="match status" value="1"/>
</dbReference>
<evidence type="ECO:0000313" key="9">
    <source>
        <dbReference type="Proteomes" id="UP000191500"/>
    </source>
</evidence>
<dbReference type="SUPFAM" id="SSF54373">
    <property type="entry name" value="FAD-linked reductases, C-terminal domain"/>
    <property type="match status" value="1"/>
</dbReference>
<name>A0A1V6V1Y3_9EURO</name>
<dbReference type="Pfam" id="PF01494">
    <property type="entry name" value="FAD_binding_3"/>
    <property type="match status" value="1"/>
</dbReference>
<dbReference type="InterPro" id="IPR050641">
    <property type="entry name" value="RIFMO-like"/>
</dbReference>
<keyword evidence="3" id="KW-0285">Flavoprotein</keyword>
<evidence type="ECO:0000313" key="8">
    <source>
        <dbReference type="EMBL" id="OQE44690.1"/>
    </source>
</evidence>
<dbReference type="PRINTS" id="PR00420">
    <property type="entry name" value="RNGMNOXGNASE"/>
</dbReference>
<dbReference type="Pfam" id="PF07976">
    <property type="entry name" value="Phe_hydrox_dim"/>
    <property type="match status" value="1"/>
</dbReference>
<dbReference type="InterPro" id="IPR036249">
    <property type="entry name" value="Thioredoxin-like_sf"/>
</dbReference>